<keyword evidence="1" id="KW-0472">Membrane</keyword>
<proteinExistence type="predicted"/>
<gene>
    <name evidence="2" type="ORF">IAC96_08075</name>
</gene>
<evidence type="ECO:0000256" key="1">
    <source>
        <dbReference type="SAM" id="Phobius"/>
    </source>
</evidence>
<evidence type="ECO:0000313" key="2">
    <source>
        <dbReference type="EMBL" id="HIR88888.1"/>
    </source>
</evidence>
<dbReference type="Proteomes" id="UP000824201">
    <property type="component" value="Unassembled WGS sequence"/>
</dbReference>
<keyword evidence="1" id="KW-0812">Transmembrane</keyword>
<feature type="transmembrane region" description="Helical" evidence="1">
    <location>
        <begin position="143"/>
        <end position="160"/>
    </location>
</feature>
<evidence type="ECO:0000313" key="3">
    <source>
        <dbReference type="Proteomes" id="UP000824201"/>
    </source>
</evidence>
<keyword evidence="1" id="KW-1133">Transmembrane helix</keyword>
<sequence>MTRREFLDGLREALEGEVSERIIVENLNYYNGYIREEIAKGASEQDVLQMLGDPRLIAQTIIDTNGGEGDYSTEDTDTAYDNERYESSWHPMEETKENDDSGSTFWFHTSTPIKWYHKVLAVLIPIVLIMIIITIAIGFLQLVMYLAIPLLIIFICIYLYRMLRR</sequence>
<organism evidence="2 3">
    <name type="scientific">Candidatus Fimimorpha faecalis</name>
    <dbReference type="NCBI Taxonomy" id="2840824"/>
    <lineage>
        <taxon>Bacteria</taxon>
        <taxon>Bacillati</taxon>
        <taxon>Bacillota</taxon>
        <taxon>Clostridia</taxon>
        <taxon>Eubacteriales</taxon>
        <taxon>Candidatus Fimimorpha</taxon>
    </lineage>
</organism>
<name>A0A9D1JD75_9FIRM</name>
<dbReference type="AlphaFoldDB" id="A0A9D1JD75"/>
<reference evidence="2" key="1">
    <citation type="submission" date="2020-10" db="EMBL/GenBank/DDBJ databases">
        <authorList>
            <person name="Gilroy R."/>
        </authorList>
    </citation>
    <scope>NUCLEOTIDE SEQUENCE</scope>
    <source>
        <strain evidence="2">ChiW13-3771</strain>
    </source>
</reference>
<reference evidence="2" key="2">
    <citation type="journal article" date="2021" name="PeerJ">
        <title>Extensive microbial diversity within the chicken gut microbiome revealed by metagenomics and culture.</title>
        <authorList>
            <person name="Gilroy R."/>
            <person name="Ravi A."/>
            <person name="Getino M."/>
            <person name="Pursley I."/>
            <person name="Horton D.L."/>
            <person name="Alikhan N.F."/>
            <person name="Baker D."/>
            <person name="Gharbi K."/>
            <person name="Hall N."/>
            <person name="Watson M."/>
            <person name="Adriaenssens E.M."/>
            <person name="Foster-Nyarko E."/>
            <person name="Jarju S."/>
            <person name="Secka A."/>
            <person name="Antonio M."/>
            <person name="Oren A."/>
            <person name="Chaudhuri R.R."/>
            <person name="La Ragione R."/>
            <person name="Hildebrand F."/>
            <person name="Pallen M.J."/>
        </authorList>
    </citation>
    <scope>NUCLEOTIDE SEQUENCE</scope>
    <source>
        <strain evidence="2">ChiW13-3771</strain>
    </source>
</reference>
<protein>
    <submittedName>
        <fullName evidence="2">DUF1700 domain-containing protein</fullName>
    </submittedName>
</protein>
<feature type="transmembrane region" description="Helical" evidence="1">
    <location>
        <begin position="119"/>
        <end position="137"/>
    </location>
</feature>
<comment type="caution">
    <text evidence="2">The sequence shown here is derived from an EMBL/GenBank/DDBJ whole genome shotgun (WGS) entry which is preliminary data.</text>
</comment>
<dbReference type="Pfam" id="PF22564">
    <property type="entry name" value="HAAS"/>
    <property type="match status" value="1"/>
</dbReference>
<accession>A0A9D1JD75</accession>
<dbReference type="EMBL" id="DVHN01000102">
    <property type="protein sequence ID" value="HIR88888.1"/>
    <property type="molecule type" value="Genomic_DNA"/>
</dbReference>